<dbReference type="Pfam" id="PF00481">
    <property type="entry name" value="PP2C"/>
    <property type="match status" value="1"/>
</dbReference>
<reference evidence="4" key="1">
    <citation type="journal article" date="2023" name="Mol. Phylogenet. Evol.">
        <title>Genome-scale phylogeny and comparative genomics of the fungal order Sordariales.</title>
        <authorList>
            <person name="Hensen N."/>
            <person name="Bonometti L."/>
            <person name="Westerberg I."/>
            <person name="Brannstrom I.O."/>
            <person name="Guillou S."/>
            <person name="Cros-Aarteil S."/>
            <person name="Calhoun S."/>
            <person name="Haridas S."/>
            <person name="Kuo A."/>
            <person name="Mondo S."/>
            <person name="Pangilinan J."/>
            <person name="Riley R."/>
            <person name="LaButti K."/>
            <person name="Andreopoulos B."/>
            <person name="Lipzen A."/>
            <person name="Chen C."/>
            <person name="Yan M."/>
            <person name="Daum C."/>
            <person name="Ng V."/>
            <person name="Clum A."/>
            <person name="Steindorff A."/>
            <person name="Ohm R.A."/>
            <person name="Martin F."/>
            <person name="Silar P."/>
            <person name="Natvig D.O."/>
            <person name="Lalanne C."/>
            <person name="Gautier V."/>
            <person name="Ament-Velasquez S.L."/>
            <person name="Kruys A."/>
            <person name="Hutchinson M.I."/>
            <person name="Powell A.J."/>
            <person name="Barry K."/>
            <person name="Miller A.N."/>
            <person name="Grigoriev I.V."/>
            <person name="Debuchy R."/>
            <person name="Gladieux P."/>
            <person name="Hiltunen Thoren M."/>
            <person name="Johannesson H."/>
        </authorList>
    </citation>
    <scope>NUCLEOTIDE SEQUENCE</scope>
    <source>
        <strain evidence="4">CBS 103.79</strain>
    </source>
</reference>
<dbReference type="Gene3D" id="1.50.10.10">
    <property type="match status" value="1"/>
</dbReference>
<keyword evidence="1" id="KW-0256">Endoplasmic reticulum</keyword>
<dbReference type="Gene3D" id="3.60.40.10">
    <property type="entry name" value="PPM-type phosphatase domain"/>
    <property type="match status" value="1"/>
</dbReference>
<keyword evidence="1" id="KW-0378">Hydrolase</keyword>
<comment type="similarity">
    <text evidence="1">Belongs to the glycosyl hydrolase 63 family.</text>
</comment>
<comment type="catalytic activity">
    <reaction evidence="1">
        <text>N(4)-(alpha-D-Glc-(1-&gt;2)-alpha-D-Glc-(1-&gt;3)-alpha-D-Glc-(1-&gt;3)-alpha-D-Man-(1-&gt;2)-alpha-D-Man-(1-&gt;2)-alpha-D-Man-(1-&gt;3)-[alpha-D-Man-(1-&gt;2)-alpha-D-Man-(1-&gt;3)-[alpha-D-Man-(1-&gt;2)-alpha-D-Man-(1-&gt;6)]-alpha-D-Man-(1-&gt;6)]-beta-D-Man-(1-&gt;4)-beta-D-GlcNAc-(1-&gt;4)-beta-D-GlcNAc)-L-asparaginyl-[protein] + H2O = N(4)-(alpha-D-Glc-(1-&gt;3)-alpha-D-Glc-(1-&gt;3)-alpha-D-Man-(1-&gt;2)-alpha-D-Man-(1-&gt;2)-alpha-D-Man-(1-&gt;3)-[alpha-D-Man-(1-&gt;2)-alpha-D-Man-(1-&gt;3)-[alpha-D-Man-(1-&gt;2)-alpha-D-Man-(1-&gt;6)]-alpha-D-Man-(1-&gt;6)]-beta-D-Man-(1-&gt;4)-beta-D-GlcNAc-(1-&gt;4)-beta-D-GlcNAc)-L-asparaginyl-[protein] + beta-D-glucose</text>
        <dbReference type="Rhea" id="RHEA:55988"/>
        <dbReference type="Rhea" id="RHEA-COMP:12806"/>
        <dbReference type="Rhea" id="RHEA-COMP:14355"/>
        <dbReference type="ChEBI" id="CHEBI:15377"/>
        <dbReference type="ChEBI" id="CHEBI:15903"/>
        <dbReference type="ChEBI" id="CHEBI:59082"/>
        <dbReference type="ChEBI" id="CHEBI:132537"/>
        <dbReference type="EC" id="3.2.1.106"/>
    </reaction>
</comment>
<accession>A0AAN6RUG5</accession>
<organism evidence="4 5">
    <name type="scientific">Staphylotrichum tortipilum</name>
    <dbReference type="NCBI Taxonomy" id="2831512"/>
    <lineage>
        <taxon>Eukaryota</taxon>
        <taxon>Fungi</taxon>
        <taxon>Dikarya</taxon>
        <taxon>Ascomycota</taxon>
        <taxon>Pezizomycotina</taxon>
        <taxon>Sordariomycetes</taxon>
        <taxon>Sordariomycetidae</taxon>
        <taxon>Sordariales</taxon>
        <taxon>Chaetomiaceae</taxon>
        <taxon>Staphylotrichum</taxon>
    </lineage>
</organism>
<keyword evidence="5" id="KW-1185">Reference proteome</keyword>
<dbReference type="Proteomes" id="UP001303889">
    <property type="component" value="Unassembled WGS sequence"/>
</dbReference>
<dbReference type="Pfam" id="PF22422">
    <property type="entry name" value="MGH1-like_GH"/>
    <property type="match status" value="1"/>
</dbReference>
<sequence>MYFRRASVALVSALVGYGAYYTYSGNGTSTDSLVKRSYTSNSSSTLSADAAARTRSVLVIGANELHTGTFVGEGPISKTTGDDGRRVIEMLTPEQATQKLRKTEQSYFVNRGQGVVRYDLVQLPSNDPIEDDHAEKIVEIPDQSASHGSNDWMFWGVFDGHAGWTTSAKLRQTLVSFVARELNDTYRASSLSPSQEAIDAAIKKGFLKLDDEIVHQSVQKVMQANNKIAAAELLAPALSGSCALLSFYDSRSKLLRVACTGDSRAVLGRRSESGKWTATPLSVDQTGSNPEEAARLRKQHPGEPYVVHQGRVLGGLEPTRAFGDASYKWSREISDKLKQQFFARSVRPILKTPPYVTAEPVITTTKVDPEKGDFVVMATDGLWEMLTNEEVVGLVGKWIESQRAAPGGGSTSQFDSVWTRIFGSRDKGTNLPVETPAAAAGGSGADGGQKTPFRGVRQWGDAADGFVVQDPNVATHLVRNALGGKNQEQVSALLTLPAPFSRRYRDDLTVQVIFFGNGERTGEVVVNEEATAPEKPPAMVVFDNHEYLTDEERRLREDRTRTKYWKKWGPYVSERQWATVREDYSGDGDAWSHFPHDHARSRAYRWGEDGIAGVCDTHGLQNIAFAFWNEKDPFLKERLFGLSNPQGNHGESIKEAHFHVDNTPHSYMKLLYKYPQKPFPYDDLLKENAKRGKEDKEYQILDTGVFDDDRYWDIFIETAKEDDDPDELLFRVTAWNRGPERAPLHIIPHVWFRNTWSWGREPAGNKPSMGVHDENLIKSKHHSLGDRYVLLSPSPGVGANGEDVEPELIFTENDTNFELLYDGENDSPYVKDAFHRHIVDREKDVINPAQVGTKAAAWFTFNEDGGVAPGECAVVRFRFSKKPETYLDEEEFDDIVDRKREEADDFYYHISPLPMADDLRNIQRQAFAGMMWCKQHYLFIWDEWANGDPGQPPPPPGRKGLRNSAWKNLHCDDILSMPDSWEYPFFAAWDTSFHCITLAMIDPDFAKKQLDLFTREWYCHPNGQLPAYEWNFGDVNPPVHAWATFRVFKIERKLYGRQDLDFLERVFQKLLLNFTWWVNRKDVDGKNVFEGGFLGLDNIGLFNRSEPLPTGGTLEQADSTGWMAFYCLNMLNIALELAKHRRIYEDIATKFFEHFILISDAMTFRMGQKDEQSLWNEEDGFYYDAISWGGPWIKQMPVRSLVGLIPLYATLTLEPDLINRLPAFKKRVEWFMANRCDVAERTMHSIRTRGKDNRILLSLVNKDRLAKILERMLDEDEFLSPHGIRSLSKYHKENPYSMDVNGQVFKVGYVPGDSDSGLFGGNSNWRGPIWLCVNFLLVESLQRFYLYFGQSLQVECPVGSGDFMHLGHVSEEIQHRLQHLFARDNDGRRSINAGNDTLDFDPNWRDYLWFYEFFDGDNGRGLGATHQCGWTGLIARMIHDTGVNCRLPQTPRTPRAGMSHYFDEILHRQVGGAQTPKSPMLSPRLHRSSTSRSLAARSDYSVNGTGGESGAATPPATTSGAAGGGVGTGGGANGYGPPARRGSVNPTMLSDPDRVRARAEADRHLHSYITQQLERVRLERGAEAGYVEGDELETQP</sequence>
<comment type="subcellular location">
    <subcellularLocation>
        <location evidence="1">Endoplasmic reticulum membrane</location>
        <topology evidence="1">Single-pass type II membrane protein</topology>
    </subcellularLocation>
</comment>
<dbReference type="CDD" id="cd00143">
    <property type="entry name" value="PP2Cc"/>
    <property type="match status" value="1"/>
</dbReference>
<dbReference type="InterPro" id="IPR012341">
    <property type="entry name" value="6hp_glycosidase-like_sf"/>
</dbReference>
<feature type="domain" description="PPM-type phosphatase" evidence="3">
    <location>
        <begin position="117"/>
        <end position="515"/>
    </location>
</feature>
<reference evidence="4" key="2">
    <citation type="submission" date="2023-05" db="EMBL/GenBank/DDBJ databases">
        <authorList>
            <consortium name="Lawrence Berkeley National Laboratory"/>
            <person name="Steindorff A."/>
            <person name="Hensen N."/>
            <person name="Bonometti L."/>
            <person name="Westerberg I."/>
            <person name="Brannstrom I.O."/>
            <person name="Guillou S."/>
            <person name="Cros-Aarteil S."/>
            <person name="Calhoun S."/>
            <person name="Haridas S."/>
            <person name="Kuo A."/>
            <person name="Mondo S."/>
            <person name="Pangilinan J."/>
            <person name="Riley R."/>
            <person name="Labutti K."/>
            <person name="Andreopoulos B."/>
            <person name="Lipzen A."/>
            <person name="Chen C."/>
            <person name="Yanf M."/>
            <person name="Daum C."/>
            <person name="Ng V."/>
            <person name="Clum A."/>
            <person name="Ohm R."/>
            <person name="Martin F."/>
            <person name="Silar P."/>
            <person name="Natvig D."/>
            <person name="Lalanne C."/>
            <person name="Gautier V."/>
            <person name="Ament-Velasquez S.L."/>
            <person name="Kruys A."/>
            <person name="Hutchinson M.I."/>
            <person name="Powell A.J."/>
            <person name="Barry K."/>
            <person name="Miller A.N."/>
            <person name="Grigoriev I.V."/>
            <person name="Debuchy R."/>
            <person name="Gladieux P."/>
            <person name="Thoren M.H."/>
            <person name="Johannesson H."/>
        </authorList>
    </citation>
    <scope>NUCLEOTIDE SEQUENCE</scope>
    <source>
        <strain evidence="4">CBS 103.79</strain>
    </source>
</reference>
<dbReference type="EC" id="3.2.1.106" evidence="1"/>
<feature type="compositionally biased region" description="Basic and acidic residues" evidence="2">
    <location>
        <begin position="1551"/>
        <end position="1563"/>
    </location>
</feature>
<comment type="caution">
    <text evidence="4">The sequence shown here is derived from an EMBL/GenBank/DDBJ whole genome shotgun (WGS) entry which is preliminary data.</text>
</comment>
<keyword evidence="1" id="KW-0325">Glycoprotein</keyword>
<name>A0AAN6RUG5_9PEZI</name>
<dbReference type="GO" id="GO:0004573">
    <property type="term" value="F:Glc3Man9GlcNAc2 oligosaccharide glucosidase activity"/>
    <property type="evidence" value="ECO:0007669"/>
    <property type="project" value="UniProtKB-UniRule"/>
</dbReference>
<evidence type="ECO:0000259" key="3">
    <source>
        <dbReference type="PROSITE" id="PS51746"/>
    </source>
</evidence>
<dbReference type="GO" id="GO:0006487">
    <property type="term" value="P:protein N-linked glycosylation"/>
    <property type="evidence" value="ECO:0007669"/>
    <property type="project" value="UniProtKB-UniRule"/>
</dbReference>
<evidence type="ECO:0000256" key="2">
    <source>
        <dbReference type="SAM" id="MobiDB-lite"/>
    </source>
</evidence>
<dbReference type="Pfam" id="PF03200">
    <property type="entry name" value="Glyco_hydro_63"/>
    <property type="match status" value="1"/>
</dbReference>
<dbReference type="PANTHER" id="PTHR10412:SF10">
    <property type="entry name" value="GLYCOSYL HYDROLASE FAMILY 63 C-TERMINAL DOMAIN-CONTAINING PROTEIN"/>
    <property type="match status" value="1"/>
</dbReference>
<evidence type="ECO:0000313" key="4">
    <source>
        <dbReference type="EMBL" id="KAK3902958.1"/>
    </source>
</evidence>
<feature type="region of interest" description="Disordered" evidence="2">
    <location>
        <begin position="428"/>
        <end position="451"/>
    </location>
</feature>
<dbReference type="InterPro" id="IPR031335">
    <property type="entry name" value="Glyco_hydro_63_C"/>
</dbReference>
<evidence type="ECO:0000256" key="1">
    <source>
        <dbReference type="RuleBase" id="RU369107"/>
    </source>
</evidence>
<dbReference type="SUPFAM" id="SSF81606">
    <property type="entry name" value="PP2C-like"/>
    <property type="match status" value="1"/>
</dbReference>
<feature type="compositionally biased region" description="Gly residues" evidence="2">
    <location>
        <begin position="1521"/>
        <end position="1534"/>
    </location>
</feature>
<proteinExistence type="inferred from homology"/>
<dbReference type="SMART" id="SM00332">
    <property type="entry name" value="PP2Cc"/>
    <property type="match status" value="1"/>
</dbReference>
<gene>
    <name evidence="4" type="ORF">C8A05DRAFT_43724</name>
</gene>
<comment type="pathway">
    <text evidence="1">Glycan metabolism; N-glycan degradation.</text>
</comment>
<protein>
    <recommendedName>
        <fullName evidence="1">Mannosyl-oligosaccharide glucosidase</fullName>
        <ecNumber evidence="1">3.2.1.106</ecNumber>
    </recommendedName>
    <alternativeName>
        <fullName evidence="1">Glucosidase I</fullName>
    </alternativeName>
</protein>
<feature type="compositionally biased region" description="Low complexity" evidence="2">
    <location>
        <begin position="1510"/>
        <end position="1520"/>
    </location>
</feature>
<dbReference type="EMBL" id="MU855477">
    <property type="protein sequence ID" value="KAK3902958.1"/>
    <property type="molecule type" value="Genomic_DNA"/>
</dbReference>
<dbReference type="InterPro" id="IPR001932">
    <property type="entry name" value="PPM-type_phosphatase-like_dom"/>
</dbReference>
<comment type="function">
    <text evidence="1">Cleaves the distal alpha 1,2-linked glucose residue from the Glc(3)Man(9)GlcNAc(2) oligosaccharide precursor.</text>
</comment>
<dbReference type="GO" id="GO:0009311">
    <property type="term" value="P:oligosaccharide metabolic process"/>
    <property type="evidence" value="ECO:0007669"/>
    <property type="project" value="UniProtKB-UniRule"/>
</dbReference>
<dbReference type="InterPro" id="IPR004888">
    <property type="entry name" value="Glycoside_hydrolase_63"/>
</dbReference>
<dbReference type="SUPFAM" id="SSF48208">
    <property type="entry name" value="Six-hairpin glycosidases"/>
    <property type="match status" value="1"/>
</dbReference>
<dbReference type="GO" id="GO:0005789">
    <property type="term" value="C:endoplasmic reticulum membrane"/>
    <property type="evidence" value="ECO:0007669"/>
    <property type="project" value="UniProtKB-SubCell"/>
</dbReference>
<evidence type="ECO:0000313" key="5">
    <source>
        <dbReference type="Proteomes" id="UP001303889"/>
    </source>
</evidence>
<dbReference type="PANTHER" id="PTHR10412">
    <property type="entry name" value="MANNOSYL-OLIGOSACCHARIDE GLUCOSIDASE"/>
    <property type="match status" value="1"/>
</dbReference>
<dbReference type="InterPro" id="IPR054491">
    <property type="entry name" value="MGH1-like_GH"/>
</dbReference>
<keyword evidence="1" id="KW-0326">Glycosidase</keyword>
<dbReference type="InterPro" id="IPR008928">
    <property type="entry name" value="6-hairpin_glycosidase_sf"/>
</dbReference>
<dbReference type="InterPro" id="IPR036457">
    <property type="entry name" value="PPM-type-like_dom_sf"/>
</dbReference>
<feature type="region of interest" description="Disordered" evidence="2">
    <location>
        <begin position="1472"/>
        <end position="1563"/>
    </location>
</feature>
<dbReference type="PROSITE" id="PS51746">
    <property type="entry name" value="PPM_2"/>
    <property type="match status" value="1"/>
</dbReference>